<keyword evidence="2 6" id="KW-0227">DNA damage</keyword>
<protein>
    <recommendedName>
        <fullName evidence="6">Holliday junction branch migration complex subunit RuvA</fullName>
    </recommendedName>
</protein>
<name>A0ABT3N5L6_9BACT</name>
<accession>A0ABT3N5L6</accession>
<dbReference type="InterPro" id="IPR010994">
    <property type="entry name" value="RuvA_2-like"/>
</dbReference>
<proteinExistence type="inferred from homology"/>
<evidence type="ECO:0000256" key="6">
    <source>
        <dbReference type="HAMAP-Rule" id="MF_00031"/>
    </source>
</evidence>
<organism evidence="8 9">
    <name type="scientific">Desulfobotulus pelophilus</name>
    <dbReference type="NCBI Taxonomy" id="2823377"/>
    <lineage>
        <taxon>Bacteria</taxon>
        <taxon>Pseudomonadati</taxon>
        <taxon>Thermodesulfobacteriota</taxon>
        <taxon>Desulfobacteria</taxon>
        <taxon>Desulfobacterales</taxon>
        <taxon>Desulfobacteraceae</taxon>
        <taxon>Desulfobotulus</taxon>
    </lineage>
</organism>
<evidence type="ECO:0000313" key="8">
    <source>
        <dbReference type="EMBL" id="MCW7752752.1"/>
    </source>
</evidence>
<feature type="domain" description="DNA helicase Holliday junction RuvA type" evidence="7">
    <location>
        <begin position="1"/>
        <end position="59"/>
    </location>
</feature>
<evidence type="ECO:0000256" key="5">
    <source>
        <dbReference type="ARBA" id="ARBA00023204"/>
    </source>
</evidence>
<comment type="function">
    <text evidence="6">The RuvA-RuvB-RuvC complex processes Holliday junction (HJ) DNA during genetic recombination and DNA repair, while the RuvA-RuvB complex plays an important role in the rescue of blocked DNA replication forks via replication fork reversal (RFR). RuvA specifically binds to HJ cruciform DNA, conferring on it an open structure. The RuvB hexamer acts as an ATP-dependent pump, pulling dsDNA into and through the RuvAB complex. HJ branch migration allows RuvC to scan DNA until it finds its consensus sequence, where it cleaves and resolves the cruciform DNA.</text>
</comment>
<keyword evidence="9" id="KW-1185">Reference proteome</keyword>
<comment type="similarity">
    <text evidence="6">Belongs to the RuvA family.</text>
</comment>
<reference evidence="8 9" key="1">
    <citation type="submission" date="2022-11" db="EMBL/GenBank/DDBJ databases">
        <title>Desulfobotulus tamanensis H1 sp. nov. - anaerobic, alkaliphilic, sulphate reducing bacterium isolated from terrestrial mud volcano.</title>
        <authorList>
            <person name="Frolova A."/>
            <person name="Merkel A.Y."/>
            <person name="Slobodkin A.I."/>
        </authorList>
    </citation>
    <scope>NUCLEOTIDE SEQUENCE [LARGE SCALE GENOMIC DNA]</scope>
    <source>
        <strain evidence="8 9">H1</strain>
    </source>
</reference>
<dbReference type="EMBL" id="JAPFPW010000001">
    <property type="protein sequence ID" value="MCW7752752.1"/>
    <property type="molecule type" value="Genomic_DNA"/>
</dbReference>
<evidence type="ECO:0000259" key="7">
    <source>
        <dbReference type="Pfam" id="PF01330"/>
    </source>
</evidence>
<keyword evidence="5 6" id="KW-0234">DNA repair</keyword>
<keyword evidence="1 6" id="KW-0963">Cytoplasm</keyword>
<dbReference type="Pfam" id="PF01330">
    <property type="entry name" value="RuvA_N"/>
    <property type="match status" value="1"/>
</dbReference>
<evidence type="ECO:0000256" key="1">
    <source>
        <dbReference type="ARBA" id="ARBA00022490"/>
    </source>
</evidence>
<dbReference type="SUPFAM" id="SSF47781">
    <property type="entry name" value="RuvA domain 2-like"/>
    <property type="match status" value="1"/>
</dbReference>
<dbReference type="NCBIfam" id="TIGR00084">
    <property type="entry name" value="ruvA"/>
    <property type="match status" value="1"/>
</dbReference>
<comment type="domain">
    <text evidence="6">Has three domains with a flexible linker between the domains II and III and assumes an 'L' shape. Domain III is highly mobile and contacts RuvB.</text>
</comment>
<comment type="subunit">
    <text evidence="6">Homotetramer. Forms an RuvA(8)-RuvB(12)-Holliday junction (HJ) complex. HJ DNA is sandwiched between 2 RuvA tetramers; dsDNA enters through RuvA and exits via RuvB. An RuvB hexamer assembles on each DNA strand where it exits the tetramer. Each RuvB hexamer is contacted by two RuvA subunits (via domain III) on 2 adjacent RuvB subunits; this complex drives branch migration. In the full resolvosome a probable DNA-RuvA(4)-RuvB(12)-RuvC(2) complex forms which resolves the HJ.</text>
</comment>
<dbReference type="InterPro" id="IPR013849">
    <property type="entry name" value="DNA_helicase_Holl-junc_RuvA_I"/>
</dbReference>
<comment type="subcellular location">
    <subcellularLocation>
        <location evidence="6">Cytoplasm</location>
    </subcellularLocation>
</comment>
<evidence type="ECO:0000256" key="2">
    <source>
        <dbReference type="ARBA" id="ARBA00022763"/>
    </source>
</evidence>
<sequence>MIAYLEGTLFKKEEDRIILLVQQVGYEIFLPAVVLEALKNRETGTPLALHIYYHQTERQPRPVLIGFHTENEKEFFQLFLTVEDIGPVKAAKALTKPVGEIARLIEAGDASGLAGLKGIGKRTAQKIVATLGGKTERFLDSPSPVREAVAMELVEKYFVPSVIDVMVHQLGHKHAEAVRMVESALLRCPDINTPEALLEEVYRGREAGGS</sequence>
<comment type="caution">
    <text evidence="8">The sequence shown here is derived from an EMBL/GenBank/DDBJ whole genome shotgun (WGS) entry which is preliminary data.</text>
</comment>
<comment type="caution">
    <text evidence="6">Lacks conserved residue(s) required for the propagation of feature annotation.</text>
</comment>
<evidence type="ECO:0000256" key="4">
    <source>
        <dbReference type="ARBA" id="ARBA00023172"/>
    </source>
</evidence>
<dbReference type="Gene3D" id="2.40.50.140">
    <property type="entry name" value="Nucleic acid-binding proteins"/>
    <property type="match status" value="1"/>
</dbReference>
<dbReference type="Gene3D" id="1.10.150.20">
    <property type="entry name" value="5' to 3' exonuclease, C-terminal subdomain"/>
    <property type="match status" value="1"/>
</dbReference>
<gene>
    <name evidence="6" type="primary">ruvA</name>
    <name evidence="8" type="ORF">OOT00_01980</name>
</gene>
<dbReference type="Pfam" id="PF14520">
    <property type="entry name" value="HHH_5"/>
    <property type="match status" value="1"/>
</dbReference>
<dbReference type="Proteomes" id="UP001209681">
    <property type="component" value="Unassembled WGS sequence"/>
</dbReference>
<keyword evidence="3 6" id="KW-0238">DNA-binding</keyword>
<evidence type="ECO:0000313" key="9">
    <source>
        <dbReference type="Proteomes" id="UP001209681"/>
    </source>
</evidence>
<dbReference type="InterPro" id="IPR000085">
    <property type="entry name" value="RuvA"/>
</dbReference>
<dbReference type="SUPFAM" id="SSF50249">
    <property type="entry name" value="Nucleic acid-binding proteins"/>
    <property type="match status" value="1"/>
</dbReference>
<dbReference type="InterPro" id="IPR012340">
    <property type="entry name" value="NA-bd_OB-fold"/>
</dbReference>
<feature type="region of interest" description="Domain III" evidence="6">
    <location>
        <begin position="161"/>
        <end position="210"/>
    </location>
</feature>
<dbReference type="HAMAP" id="MF_00031">
    <property type="entry name" value="DNA_HJ_migration_RuvA"/>
    <property type="match status" value="1"/>
</dbReference>
<evidence type="ECO:0000256" key="3">
    <source>
        <dbReference type="ARBA" id="ARBA00023125"/>
    </source>
</evidence>
<keyword evidence="4 6" id="KW-0233">DNA recombination</keyword>
<dbReference type="RefSeq" id="WP_265423612.1">
    <property type="nucleotide sequence ID" value="NZ_JAPFPW010000001.1"/>
</dbReference>